<dbReference type="SUPFAM" id="SSF89447">
    <property type="entry name" value="AbrB/MazE/MraZ-like"/>
    <property type="match status" value="1"/>
</dbReference>
<gene>
    <name evidence="2" type="ORF">J2739_005518</name>
</gene>
<evidence type="ECO:0000313" key="3">
    <source>
        <dbReference type="Proteomes" id="UP001184230"/>
    </source>
</evidence>
<dbReference type="InterPro" id="IPR039052">
    <property type="entry name" value="Antitox_PemI-like"/>
</dbReference>
<feature type="domain" description="SpoVT-AbrB" evidence="1">
    <location>
        <begin position="6"/>
        <end position="51"/>
    </location>
</feature>
<dbReference type="RefSeq" id="WP_309907637.1">
    <property type="nucleotide sequence ID" value="NZ_JAVDRF010000022.1"/>
</dbReference>
<dbReference type="PANTHER" id="PTHR40516:SF1">
    <property type="entry name" value="ANTITOXIN CHPS-RELATED"/>
    <property type="match status" value="1"/>
</dbReference>
<dbReference type="InterPro" id="IPR007159">
    <property type="entry name" value="SpoVT-AbrB_dom"/>
</dbReference>
<name>A0ABU1NPD3_9BURK</name>
<dbReference type="InterPro" id="IPR037914">
    <property type="entry name" value="SpoVT-AbrB_sf"/>
</dbReference>
<keyword evidence="3" id="KW-1185">Reference proteome</keyword>
<proteinExistence type="predicted"/>
<dbReference type="Gene3D" id="2.10.260.10">
    <property type="match status" value="1"/>
</dbReference>
<comment type="caution">
    <text evidence="2">The sequence shown here is derived from an EMBL/GenBank/DDBJ whole genome shotgun (WGS) entry which is preliminary data.</text>
</comment>
<evidence type="ECO:0000313" key="2">
    <source>
        <dbReference type="EMBL" id="MDR6539716.1"/>
    </source>
</evidence>
<sequence>MHVMVKKWGNSASVRIPAAVMEAARLHLDETVDVREEEGRIVIEPVRPGKFELTKLLARITPENLHGEISFGRAVGKETF</sequence>
<organism evidence="2 3">
    <name type="scientific">Variovorax soli</name>
    <dbReference type="NCBI Taxonomy" id="376815"/>
    <lineage>
        <taxon>Bacteria</taxon>
        <taxon>Pseudomonadati</taxon>
        <taxon>Pseudomonadota</taxon>
        <taxon>Betaproteobacteria</taxon>
        <taxon>Burkholderiales</taxon>
        <taxon>Comamonadaceae</taxon>
        <taxon>Variovorax</taxon>
    </lineage>
</organism>
<dbReference type="Pfam" id="PF04014">
    <property type="entry name" value="MazE_antitoxin"/>
    <property type="match status" value="1"/>
</dbReference>
<protein>
    <submittedName>
        <fullName evidence="2">Antitoxin MazE</fullName>
    </submittedName>
</protein>
<evidence type="ECO:0000259" key="1">
    <source>
        <dbReference type="SMART" id="SM00966"/>
    </source>
</evidence>
<dbReference type="SMART" id="SM00966">
    <property type="entry name" value="SpoVT_AbrB"/>
    <property type="match status" value="1"/>
</dbReference>
<dbReference type="Proteomes" id="UP001184230">
    <property type="component" value="Unassembled WGS sequence"/>
</dbReference>
<dbReference type="EMBL" id="JAVDRF010000022">
    <property type="protein sequence ID" value="MDR6539716.1"/>
    <property type="molecule type" value="Genomic_DNA"/>
</dbReference>
<accession>A0ABU1NPD3</accession>
<dbReference type="PANTHER" id="PTHR40516">
    <property type="entry name" value="ANTITOXIN CHPS-RELATED"/>
    <property type="match status" value="1"/>
</dbReference>
<reference evidence="2 3" key="1">
    <citation type="submission" date="2023-07" db="EMBL/GenBank/DDBJ databases">
        <title>Sorghum-associated microbial communities from plants grown in Nebraska, USA.</title>
        <authorList>
            <person name="Schachtman D."/>
        </authorList>
    </citation>
    <scope>NUCLEOTIDE SEQUENCE [LARGE SCALE GENOMIC DNA]</scope>
    <source>
        <strain evidence="2 3">DS1781</strain>
    </source>
</reference>